<dbReference type="Proteomes" id="UP000805614">
    <property type="component" value="Unassembled WGS sequence"/>
</dbReference>
<feature type="repeat" description="TPR" evidence="1">
    <location>
        <begin position="898"/>
        <end position="931"/>
    </location>
</feature>
<dbReference type="PROSITE" id="PS50005">
    <property type="entry name" value="TPR"/>
    <property type="match status" value="1"/>
</dbReference>
<gene>
    <name evidence="4" type="ORF">HKK74_09390</name>
</gene>
<dbReference type="InterPro" id="IPR056681">
    <property type="entry name" value="DUF7779"/>
</dbReference>
<protein>
    <submittedName>
        <fullName evidence="4">Tetratricopeptide repeat protein</fullName>
    </submittedName>
</protein>
<dbReference type="RefSeq" id="WP_187242717.1">
    <property type="nucleotide sequence ID" value="NZ_BAAAOK010000006.1"/>
</dbReference>
<dbReference type="InterPro" id="IPR011990">
    <property type="entry name" value="TPR-like_helical_dom_sf"/>
</dbReference>
<dbReference type="Gene3D" id="3.30.70.1230">
    <property type="entry name" value="Nucleotide cyclase"/>
    <property type="match status" value="1"/>
</dbReference>
<dbReference type="InterPro" id="IPR029787">
    <property type="entry name" value="Nucleotide_cyclase"/>
</dbReference>
<proteinExistence type="predicted"/>
<dbReference type="Pfam" id="PF13424">
    <property type="entry name" value="TPR_12"/>
    <property type="match status" value="3"/>
</dbReference>
<evidence type="ECO:0000259" key="2">
    <source>
        <dbReference type="Pfam" id="PF13191"/>
    </source>
</evidence>
<accession>A0ABR7LLK2</accession>
<dbReference type="EMBL" id="JABVEC010000005">
    <property type="protein sequence ID" value="MBC6465709.1"/>
    <property type="molecule type" value="Genomic_DNA"/>
</dbReference>
<evidence type="ECO:0000259" key="3">
    <source>
        <dbReference type="Pfam" id="PF25000"/>
    </source>
</evidence>
<dbReference type="Gene3D" id="1.25.40.10">
    <property type="entry name" value="Tetratricopeptide repeat domain"/>
    <property type="match status" value="2"/>
</dbReference>
<sequence>MPEPPPAVHRAILAVDVENFGDAGRTNPDQVEVRSGLYRSIRRAFEASGVPWAACHHEDRGDGVLILVPPDVPKIRLADPFPRELADSLAAHNATCGRGGRIRLRIALHAGEVHFDDHGVAGTAINLTFRLLESPALKAALTDSPGVLALMASEWFFDEVIRHDRRSRPGTYRRMRVSVKETVTTGRVCLPDHPYPPAEEPDASPVVPHGRTAGSTVGHPATWNVPSRNRSFVGREGILARLSRILLAPDDRGATPACVVHGMGGVGKTQIAREYAHRHGPHYDGVWWVDAGQPFSVAQGLTELADHLGIPGDGARRRANALWRELASRGRWLVIYDNAEDQRDLQPWWPTAGVGGVLVTSRTSSWSIAHPVPAPPFTRAESIALLSRDSGQDDMADAGKIADELGHLPLALEQAAAYVARNRTSWTHYHDLLRRSPARMMHVNGPDDYSGTAATTWSLSMSRVREQHSGAAHLLKLYGFFDPDHIPRDLVGADPRDLPSPLAELATDRVAYDQAIGALAEYALVDATPETVSVHRLVQTMVRQSLLPEEQGVWAGAAALLLAGRFPATPRLPDSWRACGRLLPHVAQVAAHARRGLIAPVETSDLCQRAAAYLEVRAQHRQALDLLDHALPLREHAFGRDSDEYAETITSRGEVTCYLGHHRQAVDLARSALTIRERLAGPGSPSLVPTLRLLGRALTEAGRPAEAVVALEQAVGICVRAFGRGDARTAEAIARLAYAHWRGGDLDLARAGYAAAHEVWATAGTAPGRERTVAYRWMGAVLCDLGELIAARDVLEKATAMAHHLYGRDHVETVRAEEVRGIVLARMGEPAEAERLQRRAARFIEEFYPVPVVLAGTLTDLARTLLIAGRTDDALATAERAVRLYVEGHGTTDHPYNAGALTVLGMARRRLGRLDEAVECFERARQIYERSNGPRHLLTELREELAMTRAADAGNDAAAAEGEGAAG</sequence>
<evidence type="ECO:0000313" key="4">
    <source>
        <dbReference type="EMBL" id="MBC6465709.1"/>
    </source>
</evidence>
<dbReference type="PANTHER" id="PTHR35205:SF1">
    <property type="entry name" value="ZU5 DOMAIN-CONTAINING PROTEIN"/>
    <property type="match status" value="1"/>
</dbReference>
<evidence type="ECO:0000256" key="1">
    <source>
        <dbReference type="PROSITE-ProRule" id="PRU00339"/>
    </source>
</evidence>
<dbReference type="InterPro" id="IPR041664">
    <property type="entry name" value="AAA_16"/>
</dbReference>
<name>A0ABR7LLK2_9ACTN</name>
<dbReference type="Gene3D" id="3.40.50.300">
    <property type="entry name" value="P-loop containing nucleotide triphosphate hydrolases"/>
    <property type="match status" value="1"/>
</dbReference>
<feature type="domain" description="DUF7779" evidence="3">
    <location>
        <begin position="468"/>
        <end position="550"/>
    </location>
</feature>
<keyword evidence="5" id="KW-1185">Reference proteome</keyword>
<dbReference type="SUPFAM" id="SSF48452">
    <property type="entry name" value="TPR-like"/>
    <property type="match status" value="2"/>
</dbReference>
<dbReference type="Pfam" id="PF13191">
    <property type="entry name" value="AAA_16"/>
    <property type="match status" value="1"/>
</dbReference>
<dbReference type="Pfam" id="PF13374">
    <property type="entry name" value="TPR_10"/>
    <property type="match status" value="1"/>
</dbReference>
<evidence type="ECO:0000313" key="5">
    <source>
        <dbReference type="Proteomes" id="UP000805614"/>
    </source>
</evidence>
<dbReference type="Pfam" id="PF25000">
    <property type="entry name" value="DUF7779"/>
    <property type="match status" value="1"/>
</dbReference>
<organism evidence="4 5">
    <name type="scientific">Actinomadura alba</name>
    <dbReference type="NCBI Taxonomy" id="406431"/>
    <lineage>
        <taxon>Bacteria</taxon>
        <taxon>Bacillati</taxon>
        <taxon>Actinomycetota</taxon>
        <taxon>Actinomycetes</taxon>
        <taxon>Streptosporangiales</taxon>
        <taxon>Thermomonosporaceae</taxon>
        <taxon>Actinomadura</taxon>
    </lineage>
</organism>
<keyword evidence="1" id="KW-0802">TPR repeat</keyword>
<dbReference type="SUPFAM" id="SSF52540">
    <property type="entry name" value="P-loop containing nucleoside triphosphate hydrolases"/>
    <property type="match status" value="1"/>
</dbReference>
<dbReference type="SMART" id="SM00028">
    <property type="entry name" value="TPR"/>
    <property type="match status" value="8"/>
</dbReference>
<feature type="domain" description="Orc1-like AAA ATPase" evidence="2">
    <location>
        <begin position="232"/>
        <end position="300"/>
    </location>
</feature>
<dbReference type="InterPro" id="IPR027417">
    <property type="entry name" value="P-loop_NTPase"/>
</dbReference>
<dbReference type="PANTHER" id="PTHR35205">
    <property type="entry name" value="NB-ARC AND TPR DOMAIN PROTEIN"/>
    <property type="match status" value="1"/>
</dbReference>
<reference evidence="4 5" key="1">
    <citation type="submission" date="2020-06" db="EMBL/GenBank/DDBJ databases">
        <title>Actinomadura xiongansis sp. nov., isolated from soil of Baiyangdian.</title>
        <authorList>
            <person name="Zhang X."/>
        </authorList>
    </citation>
    <scope>NUCLEOTIDE SEQUENCE [LARGE SCALE GENOMIC DNA]</scope>
    <source>
        <strain evidence="4 5">HBUM206468</strain>
    </source>
</reference>
<dbReference type="NCBIfam" id="NF040586">
    <property type="entry name" value="FxSxx_TPR"/>
    <property type="match status" value="1"/>
</dbReference>
<comment type="caution">
    <text evidence="4">The sequence shown here is derived from an EMBL/GenBank/DDBJ whole genome shotgun (WGS) entry which is preliminary data.</text>
</comment>
<dbReference type="InterPro" id="IPR019734">
    <property type="entry name" value="TPR_rpt"/>
</dbReference>
<dbReference type="SUPFAM" id="SSF55073">
    <property type="entry name" value="Nucleotide cyclase"/>
    <property type="match status" value="1"/>
</dbReference>